<name>U2DYQ6_9BACE</name>
<dbReference type="OrthoDB" id="9934245at2"/>
<comment type="caution">
    <text evidence="1">The sequence shown here is derived from an EMBL/GenBank/DDBJ whole genome shotgun (WGS) entry which is preliminary data.</text>
</comment>
<dbReference type="PATRIC" id="fig|1321819.3.peg.1923"/>
<dbReference type="HOGENOM" id="CLU_2420902_0_0_10"/>
<dbReference type="EMBL" id="AWSV01000109">
    <property type="protein sequence ID" value="ERI85031.1"/>
    <property type="molecule type" value="Genomic_DNA"/>
</dbReference>
<organism evidence="1 2">
    <name type="scientific">Bacteroides pyogenes F0041</name>
    <dbReference type="NCBI Taxonomy" id="1321819"/>
    <lineage>
        <taxon>Bacteria</taxon>
        <taxon>Pseudomonadati</taxon>
        <taxon>Bacteroidota</taxon>
        <taxon>Bacteroidia</taxon>
        <taxon>Bacteroidales</taxon>
        <taxon>Bacteroidaceae</taxon>
        <taxon>Bacteroides</taxon>
    </lineage>
</organism>
<accession>U2DYQ6</accession>
<dbReference type="RefSeq" id="WP_021645583.1">
    <property type="nucleotide sequence ID" value="NZ_KE993110.1"/>
</dbReference>
<proteinExistence type="predicted"/>
<gene>
    <name evidence="1" type="ORF">HMPREF1981_02085</name>
</gene>
<dbReference type="AlphaFoldDB" id="U2DYQ6"/>
<sequence>MERKIRQKIELNAKGKAMLAKTFNVSVQNVSQALLFRRNSVQATKIREAAMANGGRLLEINDVTDTTKRPIKVLDSKGNVKTVIRNDSVTL</sequence>
<dbReference type="Proteomes" id="UP000016496">
    <property type="component" value="Unassembled WGS sequence"/>
</dbReference>
<evidence type="ECO:0000313" key="1">
    <source>
        <dbReference type="EMBL" id="ERI85031.1"/>
    </source>
</evidence>
<reference evidence="1 2" key="1">
    <citation type="submission" date="2013-08" db="EMBL/GenBank/DDBJ databases">
        <authorList>
            <person name="Weinstock G."/>
            <person name="Sodergren E."/>
            <person name="Wylie T."/>
            <person name="Fulton L."/>
            <person name="Fulton R."/>
            <person name="Fronick C."/>
            <person name="O'Laughlin M."/>
            <person name="Godfrey J."/>
            <person name="Miner T."/>
            <person name="Herter B."/>
            <person name="Appelbaum E."/>
            <person name="Cordes M."/>
            <person name="Lek S."/>
            <person name="Wollam A."/>
            <person name="Pepin K.H."/>
            <person name="Palsikar V.B."/>
            <person name="Mitreva M."/>
            <person name="Wilson R.K."/>
        </authorList>
    </citation>
    <scope>NUCLEOTIDE SEQUENCE [LARGE SCALE GENOMIC DNA]</scope>
    <source>
        <strain evidence="1 2">F0041</strain>
    </source>
</reference>
<evidence type="ECO:0000313" key="2">
    <source>
        <dbReference type="Proteomes" id="UP000016496"/>
    </source>
</evidence>
<protein>
    <submittedName>
        <fullName evidence="1">Uncharacterized protein</fullName>
    </submittedName>
</protein>